<comment type="caution">
    <text evidence="11">Lacks conserved residue(s) required for the propagation of feature annotation.</text>
</comment>
<comment type="cofactor">
    <cofactor evidence="1">
        <name>Mg(2+)</name>
        <dbReference type="ChEBI" id="CHEBI:18420"/>
    </cofactor>
</comment>
<evidence type="ECO:0000256" key="12">
    <source>
        <dbReference type="RuleBase" id="RU004011"/>
    </source>
</evidence>
<keyword evidence="5" id="KW-0479">Metal-binding</keyword>
<dbReference type="FunFam" id="3.30.70.141:FF:000017">
    <property type="entry name" value="Nucleoside diphosphate kinase"/>
    <property type="match status" value="1"/>
</dbReference>
<keyword evidence="10" id="KW-0546">Nucleotide metabolism</keyword>
<evidence type="ECO:0000256" key="11">
    <source>
        <dbReference type="PROSITE-ProRule" id="PRU00706"/>
    </source>
</evidence>
<dbReference type="InterPro" id="IPR036850">
    <property type="entry name" value="NDK-like_dom_sf"/>
</dbReference>
<evidence type="ECO:0000259" key="13">
    <source>
        <dbReference type="SMART" id="SM00562"/>
    </source>
</evidence>
<evidence type="ECO:0000256" key="2">
    <source>
        <dbReference type="ARBA" id="ARBA00008142"/>
    </source>
</evidence>
<evidence type="ECO:0000313" key="14">
    <source>
        <dbReference type="EMBL" id="OHA03322.1"/>
    </source>
</evidence>
<dbReference type="PROSITE" id="PS51374">
    <property type="entry name" value="NDPK_LIKE"/>
    <property type="match status" value="1"/>
</dbReference>
<reference evidence="14 15" key="1">
    <citation type="journal article" date="2016" name="Nat. Commun.">
        <title>Thousands of microbial genomes shed light on interconnected biogeochemical processes in an aquifer system.</title>
        <authorList>
            <person name="Anantharaman K."/>
            <person name="Brown C.T."/>
            <person name="Hug L.A."/>
            <person name="Sharon I."/>
            <person name="Castelle C.J."/>
            <person name="Probst A.J."/>
            <person name="Thomas B.C."/>
            <person name="Singh A."/>
            <person name="Wilkins M.J."/>
            <person name="Karaoz U."/>
            <person name="Brodie E.L."/>
            <person name="Williams K.H."/>
            <person name="Hubbard S.S."/>
            <person name="Banfield J.F."/>
        </authorList>
    </citation>
    <scope>NUCLEOTIDE SEQUENCE [LARGE SCALE GENOMIC DNA]</scope>
</reference>
<feature type="domain" description="Nucleoside diphosphate kinase-like" evidence="13">
    <location>
        <begin position="4"/>
        <end position="155"/>
    </location>
</feature>
<evidence type="ECO:0000256" key="8">
    <source>
        <dbReference type="ARBA" id="ARBA00022840"/>
    </source>
</evidence>
<keyword evidence="9" id="KW-0460">Magnesium</keyword>
<keyword evidence="4" id="KW-0808">Transferase</keyword>
<dbReference type="GO" id="GO:0006183">
    <property type="term" value="P:GTP biosynthetic process"/>
    <property type="evidence" value="ECO:0007669"/>
    <property type="project" value="InterPro"/>
</dbReference>
<accession>A0A1G2KXR9</accession>
<dbReference type="SUPFAM" id="SSF54919">
    <property type="entry name" value="Nucleoside diphosphate kinase, NDK"/>
    <property type="match status" value="1"/>
</dbReference>
<evidence type="ECO:0000256" key="1">
    <source>
        <dbReference type="ARBA" id="ARBA00001946"/>
    </source>
</evidence>
<dbReference type="SMART" id="SM00562">
    <property type="entry name" value="NDK"/>
    <property type="match status" value="1"/>
</dbReference>
<evidence type="ECO:0000256" key="7">
    <source>
        <dbReference type="ARBA" id="ARBA00022777"/>
    </source>
</evidence>
<proteinExistence type="inferred from homology"/>
<dbReference type="PANTHER" id="PTHR11349">
    <property type="entry name" value="NUCLEOSIDE DIPHOSPHATE KINASE"/>
    <property type="match status" value="1"/>
</dbReference>
<protein>
    <recommendedName>
        <fullName evidence="3">nucleoside-diphosphate kinase</fullName>
        <ecNumber evidence="3">2.7.4.6</ecNumber>
    </recommendedName>
</protein>
<dbReference type="PRINTS" id="PR01243">
    <property type="entry name" value="NUCDPKINASE"/>
</dbReference>
<comment type="similarity">
    <text evidence="2 11 12">Belongs to the NDK family.</text>
</comment>
<dbReference type="AlphaFoldDB" id="A0A1G2KXR9"/>
<dbReference type="InterPro" id="IPR034907">
    <property type="entry name" value="NDK-like_dom"/>
</dbReference>
<evidence type="ECO:0000256" key="6">
    <source>
        <dbReference type="ARBA" id="ARBA00022741"/>
    </source>
</evidence>
<evidence type="ECO:0000256" key="10">
    <source>
        <dbReference type="ARBA" id="ARBA00023080"/>
    </source>
</evidence>
<dbReference type="GO" id="GO:0004550">
    <property type="term" value="F:nucleoside diphosphate kinase activity"/>
    <property type="evidence" value="ECO:0007669"/>
    <property type="project" value="UniProtKB-EC"/>
</dbReference>
<dbReference type="Gene3D" id="3.30.70.141">
    <property type="entry name" value="Nucleoside diphosphate kinase-like domain"/>
    <property type="match status" value="1"/>
</dbReference>
<evidence type="ECO:0000256" key="3">
    <source>
        <dbReference type="ARBA" id="ARBA00012966"/>
    </source>
</evidence>
<dbReference type="EMBL" id="MHQL01000017">
    <property type="protein sequence ID" value="OHA03322.1"/>
    <property type="molecule type" value="Genomic_DNA"/>
</dbReference>
<dbReference type="GO" id="GO:0006228">
    <property type="term" value="P:UTP biosynthetic process"/>
    <property type="evidence" value="ECO:0007669"/>
    <property type="project" value="InterPro"/>
</dbReference>
<dbReference type="GO" id="GO:0005524">
    <property type="term" value="F:ATP binding"/>
    <property type="evidence" value="ECO:0007669"/>
    <property type="project" value="UniProtKB-KW"/>
</dbReference>
<dbReference type="GO" id="GO:0006241">
    <property type="term" value="P:CTP biosynthetic process"/>
    <property type="evidence" value="ECO:0007669"/>
    <property type="project" value="InterPro"/>
</dbReference>
<keyword evidence="7" id="KW-0418">Kinase</keyword>
<keyword evidence="6" id="KW-0547">Nucleotide-binding</keyword>
<dbReference type="EC" id="2.7.4.6" evidence="3"/>
<evidence type="ECO:0000256" key="5">
    <source>
        <dbReference type="ARBA" id="ARBA00022723"/>
    </source>
</evidence>
<name>A0A1G2KXR9_9BACT</name>
<dbReference type="InterPro" id="IPR001564">
    <property type="entry name" value="Nucleoside_diP_kinase"/>
</dbReference>
<dbReference type="Pfam" id="PF00334">
    <property type="entry name" value="NDK"/>
    <property type="match status" value="1"/>
</dbReference>
<evidence type="ECO:0000256" key="9">
    <source>
        <dbReference type="ARBA" id="ARBA00022842"/>
    </source>
</evidence>
<evidence type="ECO:0000256" key="4">
    <source>
        <dbReference type="ARBA" id="ARBA00022679"/>
    </source>
</evidence>
<dbReference type="GO" id="GO:0046872">
    <property type="term" value="F:metal ion binding"/>
    <property type="evidence" value="ECO:0007669"/>
    <property type="project" value="UniProtKB-KW"/>
</dbReference>
<sequence>MATLERTLVLLKPDAIERGIVGEILHRFERVGAKMIGLKLLVSERDTVMKHYTEDITMRRGEKVREMMIQMLTSGPFIAAVFEGVEIVHVVRKLVGDTEPKKAPPGTIRGDYAHVSFQYADERGIGIFNLIHASSSSEEAEIEIGVWFKPEELVHHKPLYTQYTLKEE</sequence>
<evidence type="ECO:0000313" key="15">
    <source>
        <dbReference type="Proteomes" id="UP000177811"/>
    </source>
</evidence>
<organism evidence="14 15">
    <name type="scientific">Candidatus Sungbacteria bacterium RIFCSPHIGHO2_02_FULL_51_29</name>
    <dbReference type="NCBI Taxonomy" id="1802273"/>
    <lineage>
        <taxon>Bacteria</taxon>
        <taxon>Candidatus Sungiibacteriota</taxon>
    </lineage>
</organism>
<keyword evidence="8" id="KW-0067">ATP-binding</keyword>
<comment type="caution">
    <text evidence="14">The sequence shown here is derived from an EMBL/GenBank/DDBJ whole genome shotgun (WGS) entry which is preliminary data.</text>
</comment>
<gene>
    <name evidence="14" type="ORF">A3C16_01450</name>
</gene>
<dbReference type="Proteomes" id="UP000177811">
    <property type="component" value="Unassembled WGS sequence"/>
</dbReference>